<dbReference type="InterPro" id="IPR039557">
    <property type="entry name" value="AHAS_ACT"/>
</dbReference>
<dbReference type="PROSITE" id="PS51671">
    <property type="entry name" value="ACT"/>
    <property type="match status" value="1"/>
</dbReference>
<evidence type="ECO:0000256" key="1">
    <source>
        <dbReference type="ARBA" id="ARBA00004974"/>
    </source>
</evidence>
<comment type="subunit">
    <text evidence="4 8">Dimer of large and small chains.</text>
</comment>
<feature type="domain" description="ACT" evidence="9">
    <location>
        <begin position="4"/>
        <end position="78"/>
    </location>
</feature>
<comment type="pathway">
    <text evidence="2 8">Amino-acid biosynthesis; L-valine biosynthesis; L-valine from pyruvate: step 1/4.</text>
</comment>
<dbReference type="EC" id="2.2.1.6" evidence="8"/>
<dbReference type="GO" id="GO:0009097">
    <property type="term" value="P:isoleucine biosynthetic process"/>
    <property type="evidence" value="ECO:0007669"/>
    <property type="project" value="UniProtKB-UniRule"/>
</dbReference>
<dbReference type="AlphaFoldDB" id="A0A0U2MTF9"/>
<dbReference type="Pfam" id="PF10369">
    <property type="entry name" value="ALS_ss_C"/>
    <property type="match status" value="1"/>
</dbReference>
<dbReference type="Gene3D" id="3.30.70.260">
    <property type="match status" value="1"/>
</dbReference>
<dbReference type="NCBIfam" id="TIGR00119">
    <property type="entry name" value="acolac_sm"/>
    <property type="match status" value="1"/>
</dbReference>
<dbReference type="GO" id="GO:0005829">
    <property type="term" value="C:cytosol"/>
    <property type="evidence" value="ECO:0007669"/>
    <property type="project" value="TreeGrafter"/>
</dbReference>
<dbReference type="UniPathway" id="UPA00047">
    <property type="reaction ID" value="UER00055"/>
</dbReference>
<dbReference type="Gene3D" id="3.30.70.1150">
    <property type="entry name" value="ACT-like. Chain A, domain 2"/>
    <property type="match status" value="1"/>
</dbReference>
<dbReference type="GeneID" id="300943775"/>
<keyword evidence="5 8" id="KW-0028">Amino-acid biosynthesis</keyword>
<dbReference type="Pfam" id="PF22629">
    <property type="entry name" value="ACT_AHAS_ss"/>
    <property type="match status" value="1"/>
</dbReference>
<gene>
    <name evidence="10" type="primary">ilvH</name>
    <name evidence="10" type="ORF">PTRA_b0666</name>
</gene>
<dbReference type="PANTHER" id="PTHR30239:SF0">
    <property type="entry name" value="ACETOLACTATE SYNTHASE SMALL SUBUNIT 1, CHLOROPLASTIC"/>
    <property type="match status" value="1"/>
</dbReference>
<dbReference type="InterPro" id="IPR019455">
    <property type="entry name" value="Acetolactate_synth_ssu_C"/>
</dbReference>
<dbReference type="InterPro" id="IPR045865">
    <property type="entry name" value="ACT-like_dom_sf"/>
</dbReference>
<keyword evidence="8" id="KW-0808">Transferase</keyword>
<protein>
    <recommendedName>
        <fullName evidence="8">Acetolactate synthase small subunit</fullName>
        <shortName evidence="8">AHAS</shortName>
        <shortName evidence="8">ALS</shortName>
        <ecNumber evidence="8">2.2.1.6</ecNumber>
    </recommendedName>
    <alternativeName>
        <fullName evidence="8">Acetohydroxy-acid synthase small subunit</fullName>
    </alternativeName>
</protein>
<dbReference type="Proteomes" id="UP000065261">
    <property type="component" value="Chromosome II"/>
</dbReference>
<dbReference type="InterPro" id="IPR027271">
    <property type="entry name" value="Acetolactate_synth/TF_NikR_C"/>
</dbReference>
<evidence type="ECO:0000313" key="11">
    <source>
        <dbReference type="Proteomes" id="UP000065261"/>
    </source>
</evidence>
<dbReference type="InterPro" id="IPR054480">
    <property type="entry name" value="AHAS_small-like_ACT"/>
</dbReference>
<evidence type="ECO:0000256" key="5">
    <source>
        <dbReference type="ARBA" id="ARBA00022605"/>
    </source>
</evidence>
<dbReference type="GO" id="GO:0009099">
    <property type="term" value="P:L-valine biosynthetic process"/>
    <property type="evidence" value="ECO:0007669"/>
    <property type="project" value="UniProtKB-UniRule"/>
</dbReference>
<comment type="similarity">
    <text evidence="3 8">Belongs to the acetolactate synthase small subunit family.</text>
</comment>
<reference evidence="10 11" key="1">
    <citation type="submission" date="2015-03" db="EMBL/GenBank/DDBJ databases">
        <authorList>
            <person name="Murphy D."/>
        </authorList>
    </citation>
    <scope>NUCLEOTIDE SEQUENCE [LARGE SCALE GENOMIC DNA]</scope>
    <source>
        <strain evidence="10 11">KMM 520</strain>
    </source>
</reference>
<dbReference type="RefSeq" id="WP_011330087.1">
    <property type="nucleotide sequence ID" value="NZ_CP011035.1"/>
</dbReference>
<name>A0A0U2MTF9_9GAMM</name>
<sequence>MRRILSILLENEPGALSRIVGLFSQRAYNIDSLTVGTTDDQSLSRITITTMGDDRVVEQITKQVNKLVDVLKIIDLTEMSHIERELLLVKVFAQDETTRAAVTRVADVFQGTILDMGRLSYSLQLVSSTDKIESFLDTLRHETDIIEVVRSGAVGIGRGDKALKAK</sequence>
<dbReference type="PANTHER" id="PTHR30239">
    <property type="entry name" value="ACETOLACTATE SYNTHASE SMALL SUBUNIT"/>
    <property type="match status" value="1"/>
</dbReference>
<evidence type="ECO:0000313" key="10">
    <source>
        <dbReference type="EMBL" id="ALS35108.1"/>
    </source>
</evidence>
<evidence type="ECO:0000256" key="2">
    <source>
        <dbReference type="ARBA" id="ARBA00005025"/>
    </source>
</evidence>
<dbReference type="EMBL" id="CP011035">
    <property type="protein sequence ID" value="ALS35108.1"/>
    <property type="molecule type" value="Genomic_DNA"/>
</dbReference>
<evidence type="ECO:0000256" key="7">
    <source>
        <dbReference type="ARBA" id="ARBA00048670"/>
    </source>
</evidence>
<dbReference type="PATRIC" id="fig|1315283.4.peg.3698"/>
<evidence type="ECO:0000256" key="8">
    <source>
        <dbReference type="RuleBase" id="RU368092"/>
    </source>
</evidence>
<dbReference type="GO" id="GO:1990610">
    <property type="term" value="F:acetolactate synthase regulator activity"/>
    <property type="evidence" value="ECO:0007669"/>
    <property type="project" value="UniProtKB-UniRule"/>
</dbReference>
<evidence type="ECO:0000256" key="3">
    <source>
        <dbReference type="ARBA" id="ARBA00006341"/>
    </source>
</evidence>
<evidence type="ECO:0000256" key="4">
    <source>
        <dbReference type="ARBA" id="ARBA00011744"/>
    </source>
</evidence>
<dbReference type="CDD" id="cd04878">
    <property type="entry name" value="ACT_AHAS"/>
    <property type="match status" value="1"/>
</dbReference>
<comment type="pathway">
    <text evidence="1 8">Amino-acid biosynthesis; L-isoleucine biosynthesis; L-isoleucine from 2-oxobutanoate: step 1/4.</text>
</comment>
<comment type="catalytic activity">
    <reaction evidence="7 8">
        <text>2 pyruvate + H(+) = (2S)-2-acetolactate + CO2</text>
        <dbReference type="Rhea" id="RHEA:25249"/>
        <dbReference type="ChEBI" id="CHEBI:15361"/>
        <dbReference type="ChEBI" id="CHEBI:15378"/>
        <dbReference type="ChEBI" id="CHEBI:16526"/>
        <dbReference type="ChEBI" id="CHEBI:58476"/>
        <dbReference type="EC" id="2.2.1.6"/>
    </reaction>
</comment>
<dbReference type="SUPFAM" id="SSF55021">
    <property type="entry name" value="ACT-like"/>
    <property type="match status" value="2"/>
</dbReference>
<dbReference type="UniPathway" id="UPA00049">
    <property type="reaction ID" value="UER00059"/>
</dbReference>
<dbReference type="GO" id="GO:0003984">
    <property type="term" value="F:acetolactate synthase activity"/>
    <property type="evidence" value="ECO:0007669"/>
    <property type="project" value="UniProtKB-UniRule"/>
</dbReference>
<dbReference type="OrthoDB" id="9787365at2"/>
<organism evidence="10">
    <name type="scientific">Pseudoalteromonas translucida KMM 520</name>
    <dbReference type="NCBI Taxonomy" id="1315283"/>
    <lineage>
        <taxon>Bacteria</taxon>
        <taxon>Pseudomonadati</taxon>
        <taxon>Pseudomonadota</taxon>
        <taxon>Gammaproteobacteria</taxon>
        <taxon>Alteromonadales</taxon>
        <taxon>Pseudoalteromonadaceae</taxon>
        <taxon>Pseudoalteromonas</taxon>
    </lineage>
</organism>
<accession>A0A0U2MTF9</accession>
<dbReference type="FunFam" id="3.30.70.260:FF:000001">
    <property type="entry name" value="Acetolactate synthase, small subunit"/>
    <property type="match status" value="1"/>
</dbReference>
<comment type="function">
    <text evidence="8">Catalyzes the conversion of 2 pyruvate molecules into acetolactate in the first common step of the biosynthetic pathway of the branched-amino acids such as leucine, isoleucine, and valine.</text>
</comment>
<proteinExistence type="inferred from homology"/>
<evidence type="ECO:0000256" key="6">
    <source>
        <dbReference type="ARBA" id="ARBA00023304"/>
    </source>
</evidence>
<dbReference type="InterPro" id="IPR004789">
    <property type="entry name" value="Acetalactate_synth_ssu"/>
</dbReference>
<keyword evidence="6 8" id="KW-0100">Branched-chain amino acid biosynthesis</keyword>
<evidence type="ECO:0000259" key="9">
    <source>
        <dbReference type="PROSITE" id="PS51671"/>
    </source>
</evidence>
<dbReference type="InterPro" id="IPR002912">
    <property type="entry name" value="ACT_dom"/>
</dbReference>
<dbReference type="KEGG" id="ptn:PTRA_b0666"/>
<dbReference type="NCBIfam" id="NF008864">
    <property type="entry name" value="PRK11895.1"/>
    <property type="match status" value="1"/>
</dbReference>